<dbReference type="EMBL" id="FOGL01000017">
    <property type="protein sequence ID" value="SES06919.1"/>
    <property type="molecule type" value="Genomic_DNA"/>
</dbReference>
<dbReference type="OrthoDB" id="2943944at2"/>
<dbReference type="AlphaFoldDB" id="A0A1H9UC35"/>
<dbReference type="Proteomes" id="UP000199687">
    <property type="component" value="Unassembled WGS sequence"/>
</dbReference>
<dbReference type="RefSeq" id="WP_139180329.1">
    <property type="nucleotide sequence ID" value="NZ_FOGL01000017.1"/>
</dbReference>
<sequence length="592" mass="69662">MALVTHYGVLNWTKSNKVYYESLGYKYTNLGDCFEVAAQHLSVDQPRYPKHYTTKWIGKKQYNDHYKERGYIFTKPNEKFLVSPCDLLPNSKVEILCICDSCNIVFECGYYLHYQRRTSNKSDTCDNCTQNKEVNFINYLNKLKKAYLEGMFVIKDNTVSVKTESGYVVMHSNRKNQIYLPLFNKSRISKGILLFIPNPENNIVSEENLAIYWYENKLPNVKLNGFWTISQCKACLLLVKSKGESLSTLNLRKKYNNLYTAITKQMPYYDFLLYCGEDPIESYFDEFETIEDRRLLGIYVEHNIRNLITKHSNYFDFQQKDQNNRLDIINKIDKSVTEFKLSIDMRLNKEKRKYVEYNLSIVFLLGEEYFFDITKEGFKVMSIFQWIDLNKKYLKNTDLLIDKIRRFKNLLLDPVTASKESQNYYTNLCKKIFELSRKGESHESIAEKLGPSRRQIGRILNGQTLKPYIDKDLSLDYKIMKREEKDIRSERNRLIVELSNSGRKTVEIQMHISKIYGSISINRIEQIIHKSNIKKVTKKGEIVATDMDGNVLGVFSTSTEAAKELDLPNYRNICTVLRNERPHYKKIKFSYA</sequence>
<keyword evidence="2" id="KW-1185">Reference proteome</keyword>
<protein>
    <submittedName>
        <fullName evidence="1">Uncharacterized protein</fullName>
    </submittedName>
</protein>
<dbReference type="InterPro" id="IPR003647">
    <property type="entry name" value="Intron_nuc_1_rpt"/>
</dbReference>
<name>A0A1H9UC35_9BACI</name>
<proteinExistence type="predicted"/>
<gene>
    <name evidence="1" type="ORF">SAMN04487944_1175</name>
</gene>
<evidence type="ECO:0000313" key="1">
    <source>
        <dbReference type="EMBL" id="SES06919.1"/>
    </source>
</evidence>
<dbReference type="InterPro" id="IPR036388">
    <property type="entry name" value="WH-like_DNA-bd_sf"/>
</dbReference>
<dbReference type="SMART" id="SM00497">
    <property type="entry name" value="IENR1"/>
    <property type="match status" value="1"/>
</dbReference>
<reference evidence="1 2" key="1">
    <citation type="submission" date="2016-10" db="EMBL/GenBank/DDBJ databases">
        <authorList>
            <person name="de Groot N.N."/>
        </authorList>
    </citation>
    <scope>NUCLEOTIDE SEQUENCE [LARGE SCALE GENOMIC DNA]</scope>
    <source>
        <strain evidence="1 2">CGMCC 1.7727</strain>
    </source>
</reference>
<accession>A0A1H9UC35</accession>
<organism evidence="1 2">
    <name type="scientific">Gracilibacillus ureilyticus</name>
    <dbReference type="NCBI Taxonomy" id="531814"/>
    <lineage>
        <taxon>Bacteria</taxon>
        <taxon>Bacillati</taxon>
        <taxon>Bacillota</taxon>
        <taxon>Bacilli</taxon>
        <taxon>Bacillales</taxon>
        <taxon>Bacillaceae</taxon>
        <taxon>Gracilibacillus</taxon>
    </lineage>
</organism>
<evidence type="ECO:0000313" key="2">
    <source>
        <dbReference type="Proteomes" id="UP000199687"/>
    </source>
</evidence>
<dbReference type="STRING" id="531814.SAMN04487944_1175"/>
<dbReference type="Gene3D" id="1.10.10.10">
    <property type="entry name" value="Winged helix-like DNA-binding domain superfamily/Winged helix DNA-binding domain"/>
    <property type="match status" value="1"/>
</dbReference>